<organism evidence="1 2">
    <name type="scientific">Colletotrichum zoysiae</name>
    <dbReference type="NCBI Taxonomy" id="1216348"/>
    <lineage>
        <taxon>Eukaryota</taxon>
        <taxon>Fungi</taxon>
        <taxon>Dikarya</taxon>
        <taxon>Ascomycota</taxon>
        <taxon>Pezizomycotina</taxon>
        <taxon>Sordariomycetes</taxon>
        <taxon>Hypocreomycetidae</taxon>
        <taxon>Glomerellales</taxon>
        <taxon>Glomerellaceae</taxon>
        <taxon>Colletotrichum</taxon>
        <taxon>Colletotrichum graminicola species complex</taxon>
    </lineage>
</organism>
<proteinExistence type="predicted"/>
<comment type="caution">
    <text evidence="1">The sequence shown here is derived from an EMBL/GenBank/DDBJ whole genome shotgun (WGS) entry which is preliminary data.</text>
</comment>
<dbReference type="EMBL" id="MU842831">
    <property type="protein sequence ID" value="KAK2032356.1"/>
    <property type="molecule type" value="Genomic_DNA"/>
</dbReference>
<dbReference type="Proteomes" id="UP001232148">
    <property type="component" value="Unassembled WGS sequence"/>
</dbReference>
<evidence type="ECO:0000313" key="1">
    <source>
        <dbReference type="EMBL" id="KAK2032356.1"/>
    </source>
</evidence>
<protein>
    <submittedName>
        <fullName evidence="1">Uncharacterized protein</fullName>
    </submittedName>
</protein>
<gene>
    <name evidence="1" type="ORF">LX32DRAFT_195876</name>
</gene>
<keyword evidence="2" id="KW-1185">Reference proteome</keyword>
<evidence type="ECO:0000313" key="2">
    <source>
        <dbReference type="Proteomes" id="UP001232148"/>
    </source>
</evidence>
<name>A0AAD9HNH5_9PEZI</name>
<sequence length="172" mass="18667">MKREENLPSARLSSDTLIGPALPVLVCPANNNAFLGCKVAATNAAVFDTMPPNSSLSFFSSRQTPTPPIFRSLWPELLLLSFQVRPATTLLSPSPPFLSCALLSLSLSRCRWAISSTVGGGQFLAGNNSFGSVKVMLDRDSTVRKKLHVLRQPSGRWRGRGMVAAANRRRVI</sequence>
<dbReference type="AlphaFoldDB" id="A0AAD9HNH5"/>
<reference evidence="1" key="1">
    <citation type="submission" date="2021-06" db="EMBL/GenBank/DDBJ databases">
        <title>Comparative genomics, transcriptomics and evolutionary studies reveal genomic signatures of adaptation to plant cell wall in hemibiotrophic fungi.</title>
        <authorList>
            <consortium name="DOE Joint Genome Institute"/>
            <person name="Baroncelli R."/>
            <person name="Diaz J.F."/>
            <person name="Benocci T."/>
            <person name="Peng M."/>
            <person name="Battaglia E."/>
            <person name="Haridas S."/>
            <person name="Andreopoulos W."/>
            <person name="Labutti K."/>
            <person name="Pangilinan J."/>
            <person name="Floch G.L."/>
            <person name="Makela M.R."/>
            <person name="Henrissat B."/>
            <person name="Grigoriev I.V."/>
            <person name="Crouch J.A."/>
            <person name="De Vries R.P."/>
            <person name="Sukno S.A."/>
            <person name="Thon M.R."/>
        </authorList>
    </citation>
    <scope>NUCLEOTIDE SEQUENCE</scope>
    <source>
        <strain evidence="1">MAFF235873</strain>
    </source>
</reference>
<accession>A0AAD9HNH5</accession>